<feature type="compositionally biased region" description="Low complexity" evidence="6">
    <location>
        <begin position="2294"/>
        <end position="2313"/>
    </location>
</feature>
<feature type="compositionally biased region" description="Polar residues" evidence="6">
    <location>
        <begin position="779"/>
        <end position="797"/>
    </location>
</feature>
<dbReference type="PROSITE" id="PS50016">
    <property type="entry name" value="ZF_PHD_2"/>
    <property type="match status" value="1"/>
</dbReference>
<dbReference type="PROSITE" id="PS01359">
    <property type="entry name" value="ZF_PHD_1"/>
    <property type="match status" value="1"/>
</dbReference>
<feature type="compositionally biased region" description="Low complexity" evidence="6">
    <location>
        <begin position="2137"/>
        <end position="2157"/>
    </location>
</feature>
<dbReference type="PANTHER" id="PTHR14296">
    <property type="entry name" value="REMODELING AND SPACING FACTOR 1"/>
    <property type="match status" value="1"/>
</dbReference>
<feature type="coiled-coil region" evidence="5">
    <location>
        <begin position="1794"/>
        <end position="1821"/>
    </location>
</feature>
<feature type="region of interest" description="Disordered" evidence="6">
    <location>
        <begin position="1257"/>
        <end position="1297"/>
    </location>
</feature>
<feature type="compositionally biased region" description="Polar residues" evidence="6">
    <location>
        <begin position="689"/>
        <end position="706"/>
    </location>
</feature>
<evidence type="ECO:0000313" key="8">
    <source>
        <dbReference type="EMBL" id="CAH1176306.1"/>
    </source>
</evidence>
<reference evidence="8" key="1">
    <citation type="submission" date="2022-01" db="EMBL/GenBank/DDBJ databases">
        <authorList>
            <person name="King R."/>
        </authorList>
    </citation>
    <scope>NUCLEOTIDE SEQUENCE</scope>
</reference>
<dbReference type="CDD" id="cd15543">
    <property type="entry name" value="PHD_RSF1"/>
    <property type="match status" value="1"/>
</dbReference>
<feature type="compositionally biased region" description="Polar residues" evidence="6">
    <location>
        <begin position="449"/>
        <end position="459"/>
    </location>
</feature>
<feature type="compositionally biased region" description="Pro residues" evidence="6">
    <location>
        <begin position="2054"/>
        <end position="2069"/>
    </location>
</feature>
<organism evidence="8 9">
    <name type="scientific">Phaedon cochleariae</name>
    <name type="common">Mustard beetle</name>
    <dbReference type="NCBI Taxonomy" id="80249"/>
    <lineage>
        <taxon>Eukaryota</taxon>
        <taxon>Metazoa</taxon>
        <taxon>Ecdysozoa</taxon>
        <taxon>Arthropoda</taxon>
        <taxon>Hexapoda</taxon>
        <taxon>Insecta</taxon>
        <taxon>Pterygota</taxon>
        <taxon>Neoptera</taxon>
        <taxon>Endopterygota</taxon>
        <taxon>Coleoptera</taxon>
        <taxon>Polyphaga</taxon>
        <taxon>Cucujiformia</taxon>
        <taxon>Chrysomeloidea</taxon>
        <taxon>Chrysomelidae</taxon>
        <taxon>Chrysomelinae</taxon>
        <taxon>Chrysomelini</taxon>
        <taxon>Phaedon</taxon>
    </lineage>
</organism>
<feature type="region of interest" description="Disordered" evidence="6">
    <location>
        <begin position="317"/>
        <end position="341"/>
    </location>
</feature>
<feature type="compositionally biased region" description="Basic residues" evidence="6">
    <location>
        <begin position="1449"/>
        <end position="1464"/>
    </location>
</feature>
<dbReference type="InterPro" id="IPR011011">
    <property type="entry name" value="Znf_FYVE_PHD"/>
</dbReference>
<feature type="compositionally biased region" description="Basic and acidic residues" evidence="6">
    <location>
        <begin position="240"/>
        <end position="249"/>
    </location>
</feature>
<keyword evidence="3" id="KW-0862">Zinc</keyword>
<feature type="compositionally biased region" description="Pro residues" evidence="6">
    <location>
        <begin position="2077"/>
        <end position="2097"/>
    </location>
</feature>
<dbReference type="GO" id="GO:0042393">
    <property type="term" value="F:histone binding"/>
    <property type="evidence" value="ECO:0007669"/>
    <property type="project" value="TreeGrafter"/>
</dbReference>
<keyword evidence="9" id="KW-1185">Reference proteome</keyword>
<feature type="region of interest" description="Disordered" evidence="6">
    <location>
        <begin position="1008"/>
        <end position="1169"/>
    </location>
</feature>
<dbReference type="InterPro" id="IPR013083">
    <property type="entry name" value="Znf_RING/FYVE/PHD"/>
</dbReference>
<feature type="compositionally biased region" description="Polar residues" evidence="6">
    <location>
        <begin position="1490"/>
        <end position="1501"/>
    </location>
</feature>
<feature type="compositionally biased region" description="Low complexity" evidence="6">
    <location>
        <begin position="2252"/>
        <end position="2263"/>
    </location>
</feature>
<dbReference type="InterPro" id="IPR019786">
    <property type="entry name" value="Zinc_finger_PHD-type_CS"/>
</dbReference>
<protein>
    <recommendedName>
        <fullName evidence="7">PHD-type domain-containing protein</fullName>
    </recommendedName>
</protein>
<feature type="compositionally biased region" description="Basic and acidic residues" evidence="6">
    <location>
        <begin position="1696"/>
        <end position="1741"/>
    </location>
</feature>
<feature type="region of interest" description="Disordered" evidence="6">
    <location>
        <begin position="1321"/>
        <end position="1741"/>
    </location>
</feature>
<feature type="compositionally biased region" description="Low complexity" evidence="6">
    <location>
        <begin position="1271"/>
        <end position="1284"/>
    </location>
</feature>
<keyword evidence="2 4" id="KW-0863">Zinc-finger</keyword>
<evidence type="ECO:0000256" key="3">
    <source>
        <dbReference type="ARBA" id="ARBA00022833"/>
    </source>
</evidence>
<feature type="region of interest" description="Disordered" evidence="6">
    <location>
        <begin position="614"/>
        <end position="924"/>
    </location>
</feature>
<dbReference type="InterPro" id="IPR028938">
    <property type="entry name" value="Rsf1-like"/>
</dbReference>
<evidence type="ECO:0000313" key="9">
    <source>
        <dbReference type="Proteomes" id="UP001153737"/>
    </source>
</evidence>
<dbReference type="SMART" id="SM00249">
    <property type="entry name" value="PHD"/>
    <property type="match status" value="1"/>
</dbReference>
<evidence type="ECO:0000256" key="5">
    <source>
        <dbReference type="SAM" id="Coils"/>
    </source>
</evidence>
<feature type="region of interest" description="Disordered" evidence="6">
    <location>
        <begin position="1965"/>
        <end position="2364"/>
    </location>
</feature>
<feature type="region of interest" description="Disordered" evidence="6">
    <location>
        <begin position="1870"/>
        <end position="1953"/>
    </location>
</feature>
<feature type="region of interest" description="Disordered" evidence="6">
    <location>
        <begin position="193"/>
        <end position="251"/>
    </location>
</feature>
<feature type="compositionally biased region" description="Low complexity" evidence="6">
    <location>
        <begin position="2006"/>
        <end position="2015"/>
    </location>
</feature>
<evidence type="ECO:0000259" key="7">
    <source>
        <dbReference type="PROSITE" id="PS50016"/>
    </source>
</evidence>
<feature type="compositionally biased region" description="Basic and acidic residues" evidence="6">
    <location>
        <begin position="1326"/>
        <end position="1366"/>
    </location>
</feature>
<dbReference type="PANTHER" id="PTHR14296:SF16">
    <property type="entry name" value="REMODELING AND SPACING FACTOR 1"/>
    <property type="match status" value="1"/>
</dbReference>
<feature type="compositionally biased region" description="Basic and acidic residues" evidence="6">
    <location>
        <begin position="1652"/>
        <end position="1687"/>
    </location>
</feature>
<feature type="compositionally biased region" description="Basic and acidic residues" evidence="6">
    <location>
        <begin position="514"/>
        <end position="547"/>
    </location>
</feature>
<dbReference type="Gene3D" id="3.30.40.10">
    <property type="entry name" value="Zinc/RING finger domain, C3HC4 (zinc finger)"/>
    <property type="match status" value="1"/>
</dbReference>
<feature type="compositionally biased region" description="Basic and acidic residues" evidence="6">
    <location>
        <begin position="358"/>
        <end position="380"/>
    </location>
</feature>
<feature type="compositionally biased region" description="Basic and acidic residues" evidence="6">
    <location>
        <begin position="1899"/>
        <end position="1909"/>
    </location>
</feature>
<keyword evidence="1" id="KW-0479">Metal-binding</keyword>
<feature type="compositionally biased region" description="Low complexity" evidence="6">
    <location>
        <begin position="195"/>
        <end position="209"/>
    </location>
</feature>
<feature type="compositionally biased region" description="Basic and acidic residues" evidence="6">
    <location>
        <begin position="1022"/>
        <end position="1041"/>
    </location>
</feature>
<feature type="compositionally biased region" description="Basic and acidic residues" evidence="6">
    <location>
        <begin position="614"/>
        <end position="637"/>
    </location>
</feature>
<feature type="compositionally biased region" description="Pro residues" evidence="6">
    <location>
        <begin position="2264"/>
        <end position="2277"/>
    </location>
</feature>
<proteinExistence type="predicted"/>
<dbReference type="EMBL" id="OU896713">
    <property type="protein sequence ID" value="CAH1176306.1"/>
    <property type="molecule type" value="Genomic_DNA"/>
</dbReference>
<feature type="compositionally biased region" description="Acidic residues" evidence="6">
    <location>
        <begin position="1100"/>
        <end position="1121"/>
    </location>
</feature>
<feature type="compositionally biased region" description="Basic and acidic residues" evidence="6">
    <location>
        <begin position="388"/>
        <end position="409"/>
    </location>
</feature>
<feature type="domain" description="PHD-type" evidence="7">
    <location>
        <begin position="1164"/>
        <end position="1214"/>
    </location>
</feature>
<dbReference type="GO" id="GO:0045892">
    <property type="term" value="P:negative regulation of DNA-templated transcription"/>
    <property type="evidence" value="ECO:0007669"/>
    <property type="project" value="TreeGrafter"/>
</dbReference>
<sequence>MASDIEACENDPNFAVICSFMEKFGSQCGLPSLDILELQRMLENTEEVHTNLLNLILKLLKKVKKSVKNEKWEKHLIDVCHMFSTKDAWEIERFGFKKAKLSSKIRALKELLEMQFDYNVKFKNDVNKLSSTELRSLPLGRDKAGHAYWFHSDENYQIRVYKEDIDEETWTLIAKDRESLVSLINKLGDGDYKVSSDSAANEDSNSLSEKPILDTGQITDCKNDTDAKDTADNGMIQNNTEKKNEDKPKPLLRIKNLSELIDENVKRPRFSSDDEEERQDKILKVSKDMKMPLVSSEDVKERQEKVLKVHLRTSSLKDSVKVKTKSKSKGQSGKEDVPVVGEAIEEDVMYFQGEGSGEDCKTGNEDNVSKSEKSETDSIKDNLGVNKDNNDDNFKEVPCKQSNDVKIDNNTDNCPPSPTKNSKKDSEIEDVSTPPNTPKKSIFFFGSPGTKSANISPSLTMGFGQIPHKNDTAESENKENNEFEEKESDNPIGIPNLGSKENIEFTDNTANDVEENKRDKFENDKNTDNDKNNDGDKNEDNGNDKNNDISNDNVLNIENTVTLPDNSTELDANKEADSNIVISTNENESLAIEKPCVKKVAYVCGDEKNNYNEKNKKEEKEATKALQIDEKSREPDNSKTLPLKLKCREDTTSVEKTNLSSTEVLNEIQEESKQDKPKSSLRSVRNRKNSTTNVTSAITETPILQKNDNEEEVQTEIVYVKGRRGRSIKEREETQPVATTKKPKLAVDNKEKKKEELVDQEERQTRQGRQRQIREKISAATTPNSSQVSSPISNADSVITFPESVDSNSLQDPPQEEKDPLADTNDEKEDDVSSTKSETVAPNKSISSQTFALDYNESSTTPPVHVIPSMRGVRKRGRPTGSMEEVNVEEAGEGKRMKLKGKRQVNTQLRRSVEQQKEQQISISSSDEVIELSDEDVPKKAIGKAAKKKKGFAARKKQAEKSATISDDESNSARIPVKAAKVKKPIVRHPENKNKRLLDGMDFHLVDFGRTTRQSRRIAQIKIREQASPKKPERITKEEKGKKNHTKGKQYTPEKRKINSPVVNISSGPDEEPEDTKKKKKKAPRKTFDEKRPWRSSSESSDEQEDWVEEEEEPIEEEDPPIELKSDHEFSPESDIEDEYQLPRRARTARKNYGEKSDEEEEEDFPCQKCGKSDHPEMVLLCDKCDNGWHCSCLRPPLLSIPEGDWFCPPCQHVILVDNLHSKLVEYDKKLTKKGLEDRRKERLAYVGISLNNVLPAKDQQKKKRRHSAEAEGSASSSQRSESSASEESDSDEPIYQLRQRRQAKSYKFNEYDEMIKNAIQDEMDEKEKEIVPPSRGKDMATIVRADEQDKKEREAEDDESLKTEPKVTQGGEGDTKDKKTKTKKEESDKETEKLVPVLKTKKKIRKMCSLDSSDGDDDSDEDFKGSSSSSEEEDDFDEGSDSDDLPGSKKRHMPVRRSTRARVTKFDTDFINDEYDDDVPKKKKKTKYFSESDSTESENSWGGKKKKSRFGHVKKKKKSKKKSILDELDLDPDTIKKKKPRIKYGGLTTSSEEDMGRGRRTRGKKTTYVDTLGSDSEEERKRRNKYARRIVSDDEDDEDFVANEEDEKDSDEVEDDNVGEDQDEDEEEDKGEDKGRRAPFVPKIYIKKPLVAKETEKNSEKIENKPSSEEKNEENDKSKEGEKIENKLITTNNKTENDDGSKLPPVVDEKPEKVIEQIPEKLESSSETKPQEHELKSGKARTIEKLKETLQKSILSKEISISFKSKEGNLEKKEDLHSTGNHMIEMNKNYDNIAEIEKMKEEEEHANKHLQMVARRLEMEKKIATMGRELPNSVMPTNLAMDKLQPAKRGRKPKVKAFPSSVAHEPIVSNVGKMIRNDDGNDELSEPPMGVNLPFFDELSKDGIEDSPKKRKGRGKGKKTLEDSNLSADSAQPPACNIEIAAPPQPFSQATPTPSVITRMLQTKPGQATAYPVGLIRPKRFATMPDDDDDEEEATPVGRGGTPTTGGRPQRVGGAPLGQSWPGAGTRGPAPYGPPMFQNHYPRGMIPPHQMRGPPPSNPHVPSPPAPHGHPGGSHGPPPGGSHGPPPSGSHGPPPGVSHGPSSGGPHILPSSGSHRHPGGSRGPPPSGPHGPPPGGSHEPPAGSHMPSSGGSHGPSPSQPGPHGPPPPLPPVPHGSPAAMHPHLFHQHRLMDPSGPDGNVSAQSPPLMVPPPTGSPGVKGEPQNYSRSAANRYPPAGTPPSITAATPPRPLHLLPPHLQQQPPRVPSPYPPNPSGQPSPGYYGGYPAPPENAVPPEHAAPPAEGYEGGPPYAEEFEGGEGAEAEAEEAENGEGKPFEGGEEPSGEFGGLVSYFSSQWEDDLES</sequence>
<feature type="compositionally biased region" description="Acidic residues" evidence="6">
    <location>
        <begin position="1431"/>
        <end position="1445"/>
    </location>
</feature>
<keyword evidence="5" id="KW-0175">Coiled coil</keyword>
<evidence type="ECO:0000256" key="2">
    <source>
        <dbReference type="ARBA" id="ARBA00022771"/>
    </source>
</evidence>
<feature type="compositionally biased region" description="Pro residues" evidence="6">
    <location>
        <begin position="2124"/>
        <end position="2136"/>
    </location>
</feature>
<dbReference type="Pfam" id="PF00628">
    <property type="entry name" value="PHD"/>
    <property type="match status" value="1"/>
</dbReference>
<evidence type="ECO:0000256" key="6">
    <source>
        <dbReference type="SAM" id="MobiDB-lite"/>
    </source>
</evidence>
<feature type="compositionally biased region" description="Basic residues" evidence="6">
    <location>
        <begin position="1504"/>
        <end position="1523"/>
    </location>
</feature>
<reference evidence="8" key="2">
    <citation type="submission" date="2022-10" db="EMBL/GenBank/DDBJ databases">
        <authorList>
            <consortium name="ENA_rothamsted_submissions"/>
            <consortium name="culmorum"/>
            <person name="King R."/>
        </authorList>
    </citation>
    <scope>NUCLEOTIDE SEQUENCE</scope>
</reference>
<dbReference type="Proteomes" id="UP001153737">
    <property type="component" value="Chromosome 7"/>
</dbReference>
<accession>A0A9P0DY82</accession>
<feature type="compositionally biased region" description="Basic residues" evidence="6">
    <location>
        <begin position="1910"/>
        <end position="1919"/>
    </location>
</feature>
<name>A0A9P0DY82_PHACE</name>
<dbReference type="GO" id="GO:0008270">
    <property type="term" value="F:zinc ion binding"/>
    <property type="evidence" value="ECO:0007669"/>
    <property type="project" value="UniProtKB-KW"/>
</dbReference>
<feature type="compositionally biased region" description="Pro residues" evidence="6">
    <location>
        <begin position="2158"/>
        <end position="2175"/>
    </location>
</feature>
<feature type="compositionally biased region" description="Acidic residues" evidence="6">
    <location>
        <begin position="1594"/>
        <end position="1631"/>
    </location>
</feature>
<feature type="compositionally biased region" description="Polar residues" evidence="6">
    <location>
        <begin position="654"/>
        <end position="664"/>
    </location>
</feature>
<dbReference type="OrthoDB" id="10055895at2759"/>
<feature type="compositionally biased region" description="Basic and acidic residues" evidence="6">
    <location>
        <begin position="1122"/>
        <end position="1131"/>
    </location>
</feature>
<feature type="compositionally biased region" description="Polar residues" evidence="6">
    <location>
        <begin position="834"/>
        <end position="862"/>
    </location>
</feature>
<dbReference type="GO" id="GO:0031213">
    <property type="term" value="C:RSF complex"/>
    <property type="evidence" value="ECO:0007669"/>
    <property type="project" value="InterPro"/>
</dbReference>
<feature type="region of interest" description="Disordered" evidence="6">
    <location>
        <begin position="353"/>
        <end position="555"/>
    </location>
</feature>
<feature type="compositionally biased region" description="Low complexity" evidence="6">
    <location>
        <begin position="2098"/>
        <end position="2114"/>
    </location>
</feature>
<feature type="region of interest" description="Disordered" evidence="6">
    <location>
        <begin position="953"/>
        <end position="972"/>
    </location>
</feature>
<gene>
    <name evidence="8" type="ORF">PHAECO_LOCUS10997</name>
</gene>
<dbReference type="InterPro" id="IPR001965">
    <property type="entry name" value="Znf_PHD"/>
</dbReference>
<evidence type="ECO:0000256" key="4">
    <source>
        <dbReference type="PROSITE-ProRule" id="PRU00146"/>
    </source>
</evidence>
<feature type="compositionally biased region" description="Basic and acidic residues" evidence="6">
    <location>
        <begin position="1374"/>
        <end position="1394"/>
    </location>
</feature>
<dbReference type="SUPFAM" id="SSF57903">
    <property type="entry name" value="FYVE/PHD zinc finger"/>
    <property type="match status" value="1"/>
</dbReference>
<feature type="compositionally biased region" description="Basic and acidic residues" evidence="6">
    <location>
        <begin position="468"/>
        <end position="483"/>
    </location>
</feature>
<dbReference type="InterPro" id="IPR019787">
    <property type="entry name" value="Znf_PHD-finger"/>
</dbReference>
<feature type="compositionally biased region" description="Basic and acidic residues" evidence="6">
    <location>
        <begin position="221"/>
        <end position="231"/>
    </location>
</feature>
<feature type="compositionally biased region" description="Acidic residues" evidence="6">
    <location>
        <begin position="2314"/>
        <end position="2331"/>
    </location>
</feature>
<feature type="compositionally biased region" description="Acidic residues" evidence="6">
    <location>
        <begin position="1986"/>
        <end position="1995"/>
    </location>
</feature>
<evidence type="ECO:0000256" key="1">
    <source>
        <dbReference type="ARBA" id="ARBA00022723"/>
    </source>
</evidence>
<feature type="compositionally biased region" description="Basic and acidic residues" evidence="6">
    <location>
        <begin position="745"/>
        <end position="765"/>
    </location>
</feature>